<dbReference type="InterPro" id="IPR005119">
    <property type="entry name" value="LysR_subst-bd"/>
</dbReference>
<dbReference type="Gene3D" id="3.40.190.10">
    <property type="entry name" value="Periplasmic binding protein-like II"/>
    <property type="match status" value="2"/>
</dbReference>
<name>A0ABS5L4N7_9ACTN</name>
<comment type="similarity">
    <text evidence="1">Belongs to the LysR transcriptional regulatory family.</text>
</comment>
<dbReference type="InterPro" id="IPR000847">
    <property type="entry name" value="LysR_HTH_N"/>
</dbReference>
<organism evidence="6 7">
    <name type="scientific">Catenulispora pinistramenti</name>
    <dbReference type="NCBI Taxonomy" id="2705254"/>
    <lineage>
        <taxon>Bacteria</taxon>
        <taxon>Bacillati</taxon>
        <taxon>Actinomycetota</taxon>
        <taxon>Actinomycetes</taxon>
        <taxon>Catenulisporales</taxon>
        <taxon>Catenulisporaceae</taxon>
        <taxon>Catenulispora</taxon>
    </lineage>
</organism>
<dbReference type="PRINTS" id="PR00039">
    <property type="entry name" value="HTHLYSR"/>
</dbReference>
<dbReference type="PANTHER" id="PTHR30346">
    <property type="entry name" value="TRANSCRIPTIONAL DUAL REGULATOR HCAR-RELATED"/>
    <property type="match status" value="1"/>
</dbReference>
<dbReference type="PROSITE" id="PS50931">
    <property type="entry name" value="HTH_LYSR"/>
    <property type="match status" value="1"/>
</dbReference>
<dbReference type="RefSeq" id="WP_212019737.1">
    <property type="nucleotide sequence ID" value="NZ_JAAFYZ010000246.1"/>
</dbReference>
<dbReference type="SUPFAM" id="SSF53850">
    <property type="entry name" value="Periplasmic binding protein-like II"/>
    <property type="match status" value="1"/>
</dbReference>
<evidence type="ECO:0000313" key="6">
    <source>
        <dbReference type="EMBL" id="MBS2553316.1"/>
    </source>
</evidence>
<evidence type="ECO:0000256" key="1">
    <source>
        <dbReference type="ARBA" id="ARBA00009437"/>
    </source>
</evidence>
<keyword evidence="3" id="KW-0238">DNA-binding</keyword>
<evidence type="ECO:0000256" key="4">
    <source>
        <dbReference type="ARBA" id="ARBA00023163"/>
    </source>
</evidence>
<dbReference type="Pfam" id="PF00126">
    <property type="entry name" value="HTH_1"/>
    <property type="match status" value="1"/>
</dbReference>
<sequence length="306" mass="32706">MTVSLRQLEYFITVVDEGSFTRAAEVLGMSQPGLSHQIQALERELGGPLLERLPRQVRLTPAGRTALPHARASLAHAQRASSAARRASGVETGELHVGTLYSISTGVLPGALRTWRRSYPELQVHLVEFPHTNELIAAMEAGAADVAVGPTPPDWDGPCRTIGVEEFVIAAAPDALPYPDGAQVPMVELARQEWVHYTARSGLSDILNDACGQAGFSPRLSVRTEQSASALSLARAGIGLALLPGNIVPPHFDGTLLRPDPPVLRPLSVYTRVRPDPITAAFVSAISVETLVTPTHITDRLGPPTQ</sequence>
<keyword evidence="2" id="KW-0805">Transcription regulation</keyword>
<keyword evidence="7" id="KW-1185">Reference proteome</keyword>
<dbReference type="InterPro" id="IPR036390">
    <property type="entry name" value="WH_DNA-bd_sf"/>
</dbReference>
<dbReference type="Proteomes" id="UP000730482">
    <property type="component" value="Unassembled WGS sequence"/>
</dbReference>
<dbReference type="SUPFAM" id="SSF46785">
    <property type="entry name" value="Winged helix' DNA-binding domain"/>
    <property type="match status" value="1"/>
</dbReference>
<accession>A0ABS5L4N7</accession>
<comment type="caution">
    <text evidence="6">The sequence shown here is derived from an EMBL/GenBank/DDBJ whole genome shotgun (WGS) entry which is preliminary data.</text>
</comment>
<dbReference type="Gene3D" id="1.10.10.10">
    <property type="entry name" value="Winged helix-like DNA-binding domain superfamily/Winged helix DNA-binding domain"/>
    <property type="match status" value="1"/>
</dbReference>
<dbReference type="EMBL" id="JAAFYZ010000246">
    <property type="protein sequence ID" value="MBS2553316.1"/>
    <property type="molecule type" value="Genomic_DNA"/>
</dbReference>
<dbReference type="Pfam" id="PF03466">
    <property type="entry name" value="LysR_substrate"/>
    <property type="match status" value="1"/>
</dbReference>
<evidence type="ECO:0000259" key="5">
    <source>
        <dbReference type="PROSITE" id="PS50931"/>
    </source>
</evidence>
<feature type="domain" description="HTH lysR-type" evidence="5">
    <location>
        <begin position="1"/>
        <end position="60"/>
    </location>
</feature>
<evidence type="ECO:0000256" key="2">
    <source>
        <dbReference type="ARBA" id="ARBA00023015"/>
    </source>
</evidence>
<dbReference type="InterPro" id="IPR036388">
    <property type="entry name" value="WH-like_DNA-bd_sf"/>
</dbReference>
<evidence type="ECO:0000313" key="7">
    <source>
        <dbReference type="Proteomes" id="UP000730482"/>
    </source>
</evidence>
<dbReference type="CDD" id="cd05466">
    <property type="entry name" value="PBP2_LTTR_substrate"/>
    <property type="match status" value="1"/>
</dbReference>
<keyword evidence="4" id="KW-0804">Transcription</keyword>
<reference evidence="6 7" key="1">
    <citation type="submission" date="2020-02" db="EMBL/GenBank/DDBJ databases">
        <title>Acidophilic actinobacteria isolated from forest soil.</title>
        <authorList>
            <person name="Golinska P."/>
        </authorList>
    </citation>
    <scope>NUCLEOTIDE SEQUENCE [LARGE SCALE GENOMIC DNA]</scope>
    <source>
        <strain evidence="6 7">NL8</strain>
    </source>
</reference>
<proteinExistence type="inferred from homology"/>
<dbReference type="PANTHER" id="PTHR30346:SF30">
    <property type="entry name" value="SMALL NEUTRAL PROTEASE REGULATORY PROTEIN"/>
    <property type="match status" value="1"/>
</dbReference>
<evidence type="ECO:0000256" key="3">
    <source>
        <dbReference type="ARBA" id="ARBA00023125"/>
    </source>
</evidence>
<gene>
    <name evidence="6" type="ORF">KGQ19_41325</name>
</gene>
<protein>
    <submittedName>
        <fullName evidence="6">LysR family transcriptional regulator</fullName>
    </submittedName>
</protein>